<feature type="transmembrane region" description="Helical" evidence="17">
    <location>
        <begin position="294"/>
        <end position="314"/>
    </location>
</feature>
<feature type="transmembrane region" description="Helical" evidence="17">
    <location>
        <begin position="136"/>
        <end position="158"/>
    </location>
</feature>
<dbReference type="EC" id="7.1.1.2" evidence="4 17"/>
<keyword evidence="12 17" id="KW-0520">NAD</keyword>
<evidence type="ECO:0000256" key="4">
    <source>
        <dbReference type="ARBA" id="ARBA00012944"/>
    </source>
</evidence>
<dbReference type="InterPro" id="IPR003918">
    <property type="entry name" value="NADH_UbQ_OxRdtase"/>
</dbReference>
<evidence type="ECO:0000256" key="3">
    <source>
        <dbReference type="ARBA" id="ARBA00009025"/>
    </source>
</evidence>
<dbReference type="PANTHER" id="PTHR43507">
    <property type="entry name" value="NADH-UBIQUINONE OXIDOREDUCTASE CHAIN 4"/>
    <property type="match status" value="1"/>
</dbReference>
<evidence type="ECO:0000256" key="16">
    <source>
        <dbReference type="ARBA" id="ARBA00049551"/>
    </source>
</evidence>
<dbReference type="GO" id="GO:0042773">
    <property type="term" value="P:ATP synthesis coupled electron transport"/>
    <property type="evidence" value="ECO:0007669"/>
    <property type="project" value="InterPro"/>
</dbReference>
<keyword evidence="14 17" id="KW-0496">Mitochondrion</keyword>
<feature type="domain" description="NADH:ubiquinone oxidoreductase chain 4 N-terminal" evidence="19">
    <location>
        <begin position="1"/>
        <end position="100"/>
    </location>
</feature>
<gene>
    <name evidence="20" type="primary">ND4</name>
</gene>
<evidence type="ECO:0000313" key="20">
    <source>
        <dbReference type="EMBL" id="QAY82224.1"/>
    </source>
</evidence>
<evidence type="ECO:0000259" key="18">
    <source>
        <dbReference type="Pfam" id="PF00361"/>
    </source>
</evidence>
<dbReference type="AlphaFoldDB" id="A0A411DAH4"/>
<feature type="transmembrane region" description="Helical" evidence="17">
    <location>
        <begin position="53"/>
        <end position="73"/>
    </location>
</feature>
<evidence type="ECO:0000256" key="15">
    <source>
        <dbReference type="ARBA" id="ARBA00023136"/>
    </source>
</evidence>
<evidence type="ECO:0000256" key="2">
    <source>
        <dbReference type="ARBA" id="ARBA00004225"/>
    </source>
</evidence>
<keyword evidence="6 17" id="KW-0813">Transport</keyword>
<name>A0A411DAH4_9CUCU</name>
<evidence type="ECO:0000256" key="7">
    <source>
        <dbReference type="ARBA" id="ARBA00022660"/>
    </source>
</evidence>
<evidence type="ECO:0000259" key="19">
    <source>
        <dbReference type="Pfam" id="PF01059"/>
    </source>
</evidence>
<evidence type="ECO:0000256" key="14">
    <source>
        <dbReference type="ARBA" id="ARBA00023128"/>
    </source>
</evidence>
<evidence type="ECO:0000256" key="8">
    <source>
        <dbReference type="ARBA" id="ARBA00022692"/>
    </source>
</evidence>
<keyword evidence="7 17" id="KW-0679">Respiratory chain</keyword>
<protein>
    <recommendedName>
        <fullName evidence="5 17">NADH-ubiquinone oxidoreductase chain 4</fullName>
        <ecNumber evidence="4 17">7.1.1.2</ecNumber>
    </recommendedName>
</protein>
<feature type="transmembrane region" description="Helical" evidence="17">
    <location>
        <begin position="369"/>
        <end position="397"/>
    </location>
</feature>
<accession>A0A411DAH4</accession>
<keyword evidence="15 17" id="KW-0472">Membrane</keyword>
<feature type="transmembrane region" description="Helical" evidence="17">
    <location>
        <begin position="244"/>
        <end position="262"/>
    </location>
</feature>
<keyword evidence="9" id="KW-1278">Translocase</keyword>
<comment type="function">
    <text evidence="17">Core subunit of the mitochondrial membrane respiratory chain NADH dehydrogenase (Complex I) which catalyzes electron transfer from NADH through the respiratory chain, using ubiquinone as an electron acceptor. Essential for the catalytic activity and assembly of complex I.</text>
</comment>
<evidence type="ECO:0000256" key="13">
    <source>
        <dbReference type="ARBA" id="ARBA00023075"/>
    </source>
</evidence>
<feature type="transmembrane region" description="Helical" evidence="17">
    <location>
        <begin position="326"/>
        <end position="349"/>
    </location>
</feature>
<feature type="transmembrane region" description="Helical" evidence="17">
    <location>
        <begin position="178"/>
        <end position="200"/>
    </location>
</feature>
<reference evidence="20" key="1">
    <citation type="submission" date="2017-11" db="EMBL/GenBank/DDBJ databases">
        <title>Adaptive evolution of mitochondrial genomes in ladybugs (Coleoptera: Coccinellidae).</title>
        <authorList>
            <person name="Zhang L."/>
            <person name="Wang X.-T."/>
            <person name="Yuan M.-L."/>
        </authorList>
    </citation>
    <scope>NUCLEOTIDE SEQUENCE</scope>
</reference>
<keyword evidence="11 17" id="KW-1133">Transmembrane helix</keyword>
<evidence type="ECO:0000256" key="12">
    <source>
        <dbReference type="ARBA" id="ARBA00023027"/>
    </source>
</evidence>
<feature type="domain" description="NADH:quinone oxidoreductase/Mrp antiporter transmembrane" evidence="18">
    <location>
        <begin position="104"/>
        <end position="385"/>
    </location>
</feature>
<dbReference type="PRINTS" id="PR01437">
    <property type="entry name" value="NUOXDRDTASE4"/>
</dbReference>
<evidence type="ECO:0000256" key="5">
    <source>
        <dbReference type="ARBA" id="ARBA00021006"/>
    </source>
</evidence>
<organism evidence="20">
    <name type="scientific">Henosepilachna vigintioctopunctata</name>
    <dbReference type="NCBI Taxonomy" id="420089"/>
    <lineage>
        <taxon>Eukaryota</taxon>
        <taxon>Metazoa</taxon>
        <taxon>Ecdysozoa</taxon>
        <taxon>Arthropoda</taxon>
        <taxon>Hexapoda</taxon>
        <taxon>Insecta</taxon>
        <taxon>Pterygota</taxon>
        <taxon>Neoptera</taxon>
        <taxon>Endopterygota</taxon>
        <taxon>Coleoptera</taxon>
        <taxon>Polyphaga</taxon>
        <taxon>Cucujiformia</taxon>
        <taxon>Coccinelloidea</taxon>
        <taxon>Coccinellidae</taxon>
        <taxon>Epilachninae</taxon>
        <taxon>Epilachnini</taxon>
        <taxon>Henosepilachna</taxon>
    </lineage>
</organism>
<feature type="transmembrane region" description="Helical" evidence="17">
    <location>
        <begin position="107"/>
        <end position="129"/>
    </location>
</feature>
<dbReference type="InterPro" id="IPR000260">
    <property type="entry name" value="NADH4_N"/>
</dbReference>
<feature type="transmembrane region" description="Helical" evidence="17">
    <location>
        <begin position="21"/>
        <end position="41"/>
    </location>
</feature>
<keyword evidence="13 17" id="KW-0830">Ubiquinone</keyword>
<feature type="transmembrane region" description="Helical" evidence="17">
    <location>
        <begin position="212"/>
        <end position="232"/>
    </location>
</feature>
<comment type="catalytic activity">
    <reaction evidence="16 17">
        <text>a ubiquinone + NADH + 5 H(+)(in) = a ubiquinol + NAD(+) + 4 H(+)(out)</text>
        <dbReference type="Rhea" id="RHEA:29091"/>
        <dbReference type="Rhea" id="RHEA-COMP:9565"/>
        <dbReference type="Rhea" id="RHEA-COMP:9566"/>
        <dbReference type="ChEBI" id="CHEBI:15378"/>
        <dbReference type="ChEBI" id="CHEBI:16389"/>
        <dbReference type="ChEBI" id="CHEBI:17976"/>
        <dbReference type="ChEBI" id="CHEBI:57540"/>
        <dbReference type="ChEBI" id="CHEBI:57945"/>
        <dbReference type="EC" id="7.1.1.2"/>
    </reaction>
</comment>
<dbReference type="Pfam" id="PF00361">
    <property type="entry name" value="Proton_antipo_M"/>
    <property type="match status" value="1"/>
</dbReference>
<evidence type="ECO:0000256" key="10">
    <source>
        <dbReference type="ARBA" id="ARBA00022982"/>
    </source>
</evidence>
<dbReference type="GeneID" id="39338225"/>
<feature type="transmembrane region" description="Helical" evidence="17">
    <location>
        <begin position="269"/>
        <end position="288"/>
    </location>
</feature>
<evidence type="ECO:0000256" key="17">
    <source>
        <dbReference type="RuleBase" id="RU003297"/>
    </source>
</evidence>
<dbReference type="RefSeq" id="YP_009564773.1">
    <property type="nucleotide sequence ID" value="NC_041172.1"/>
</dbReference>
<keyword evidence="10 17" id="KW-0249">Electron transport</keyword>
<evidence type="ECO:0000256" key="6">
    <source>
        <dbReference type="ARBA" id="ARBA00022448"/>
    </source>
</evidence>
<dbReference type="GO" id="GO:0003954">
    <property type="term" value="F:NADH dehydrogenase activity"/>
    <property type="evidence" value="ECO:0007669"/>
    <property type="project" value="TreeGrafter"/>
</dbReference>
<comment type="function">
    <text evidence="1">Core subunit of the mitochondrial membrane respiratory chain NADH dehydrogenase (Complex I) that is believed to belong to the minimal assembly required for catalysis. Complex I functions in the transfer of electrons from NADH to the respiratory chain. The immediate electron acceptor for the enzyme is believed to be ubiquinone.</text>
</comment>
<feature type="transmembrane region" description="Helical" evidence="17">
    <location>
        <begin position="418"/>
        <end position="439"/>
    </location>
</feature>
<evidence type="ECO:0000256" key="11">
    <source>
        <dbReference type="ARBA" id="ARBA00022989"/>
    </source>
</evidence>
<dbReference type="Pfam" id="PF01059">
    <property type="entry name" value="Oxidored_q5_N"/>
    <property type="match status" value="1"/>
</dbReference>
<sequence>MMKLILCLLFMMLVNKLNFWLVQNLLIILFLIFMFFNSFSFYSNLSLILGYDFISYLLIMLSFWLGFLMILSSEKIFKNKDFEKIFIFSSLMLILFLILTFSSLNMFFFYLSFEASLIPIMLIILGWGYQPERIQAGVYLFFYTLLASLPMLLFIFKFYMNYYSMDYIFLNKNFNNLIFYFMMNMVFLVKLPMFIVHLWLPKAHVEAPVAGSMILAGVMLKLGGYGLMRFLILFKEINIKINYFLINLSLLGGVLISLICLRQSDMKSLIAYSSVVHMGLMLSGLLTLSNWGFMGTLIIMISHGLCSSGLFALVNICYERFMSRSLYLVKGLLNIFPVMSLWWFLLLSSNMAAPPSLNLMGEIMLINSLVWYSYFLILFLILMSIFSASYSLYLYSFSQHGKINLSISIMKNMNLREFMILFLHWVPLNLMFLKSMFLFI</sequence>
<evidence type="ECO:0000256" key="1">
    <source>
        <dbReference type="ARBA" id="ARBA00003257"/>
    </source>
</evidence>
<proteinExistence type="inferred from homology"/>
<comment type="similarity">
    <text evidence="3 17">Belongs to the complex I subunit 4 family.</text>
</comment>
<keyword evidence="8 17" id="KW-0812">Transmembrane</keyword>
<dbReference type="EMBL" id="MG584727">
    <property type="protein sequence ID" value="QAY82224.1"/>
    <property type="molecule type" value="Genomic_DNA"/>
</dbReference>
<dbReference type="GO" id="GO:0008137">
    <property type="term" value="F:NADH dehydrogenase (ubiquinone) activity"/>
    <property type="evidence" value="ECO:0007669"/>
    <property type="project" value="UniProtKB-UniRule"/>
</dbReference>
<comment type="subcellular location">
    <subcellularLocation>
        <location evidence="2 17">Mitochondrion membrane</location>
        <topology evidence="2 17">Multi-pass membrane protein</topology>
    </subcellularLocation>
</comment>
<evidence type="ECO:0000256" key="9">
    <source>
        <dbReference type="ARBA" id="ARBA00022967"/>
    </source>
</evidence>
<dbReference type="GO" id="GO:0031966">
    <property type="term" value="C:mitochondrial membrane"/>
    <property type="evidence" value="ECO:0007669"/>
    <property type="project" value="UniProtKB-SubCell"/>
</dbReference>
<feature type="transmembrane region" description="Helical" evidence="17">
    <location>
        <begin position="85"/>
        <end position="101"/>
    </location>
</feature>
<dbReference type="PANTHER" id="PTHR43507:SF20">
    <property type="entry name" value="NADH-UBIQUINONE OXIDOREDUCTASE CHAIN 4"/>
    <property type="match status" value="1"/>
</dbReference>
<dbReference type="CTD" id="4538"/>
<dbReference type="GO" id="GO:0048039">
    <property type="term" value="F:ubiquinone binding"/>
    <property type="evidence" value="ECO:0007669"/>
    <property type="project" value="TreeGrafter"/>
</dbReference>
<dbReference type="GO" id="GO:0015990">
    <property type="term" value="P:electron transport coupled proton transport"/>
    <property type="evidence" value="ECO:0007669"/>
    <property type="project" value="TreeGrafter"/>
</dbReference>
<dbReference type="InterPro" id="IPR001750">
    <property type="entry name" value="ND/Mrp_TM"/>
</dbReference>
<geneLocation type="mitochondrion" evidence="20"/>